<keyword evidence="6" id="KW-1185">Reference proteome</keyword>
<dbReference type="PANTHER" id="PTHR15688">
    <property type="entry name" value="KINETOCHORE-ASSOCIATED PROTEIN 1"/>
    <property type="match status" value="1"/>
</dbReference>
<sequence>MSTVLGTRFTSITAPNDGDETTNLTFSKQKCHSLYESTIIASIFDDGSYTESAQNESGDYERLESKNECKMERKEKTVLSDMNADGDLLAVAVGEDISIFSFDCGTRFIVTVHLGDNINPVAMKFMPVVNLIAVLTNCGNVMFLSIGSNRIIHQVKLMGNKQTQGASISCDLQLKDLRMCIVLESGEIYSFFFPNYSEYFHPEQEAEIEISNRQKGMANMVWKQFDLHYASRDCAIISHLNALLLINEIFFCSKCLNLTVDLLPFIFSQLSSEQNARVALLDLSAEVLDKALNEFYSSDILGIVRIRHLIHRDKHTSRVIFQFIMALTTDGKLLIWDAMTTMLISSIKLLKTGAVAKDFMLFDDVPDREGKINENTKLVLLFTDHEGTCQLQICNFRTCDVIYTKVVSNTTLLLNKVTREEGLILFIQLFAYECSEPNAVKIHAVYECQPEMRLDHLIYQQRWVEAEEFAQNFALNTEKIYMARIEHFVDTGMMGRTRLEMHELDKFLGWMTQVSDQNWVAEMCIAAIMYSSSHSWVKKILDFVKKLEITDNETKEKLSLMRYNYQSFREVLGPWRKPCCSKFLEIDLWSEFLGGCSWEHIFEIFCKSGQFCEARLIWCRYRKTLEEWIKEKGNFEHLLAEIHLTIRDTVSDIIEALRFLEEEIIPVVFLNDPRTCCSCCKTFLMDIARAVEIEHPECFPENSFKIASTMERVVQNLLDCSVTPCRQAEVAYALSVVGCYSEDPDDFMGELNIYVKNLRSMERLKSVYQCRMSYSTYQEQTVESICYVILERVKSVQLIKSNIDQYARPYMNEFKLDPDRTLYNYILKIATSSAGVVSSSNPWDERCLVVAESISNLNLQCEALIDVAKRAHPPWTKQLSNAVHVMLRDPRLDFKMTSCLQQQCDFAVLGERLVQYRLPMQTLERYLQQKHLFSKAIEFIFRQESVEADPQHRLNSALEIIKLAGKLKKNLMERHECVFRFCLYLINSKLMDELFSSVVSCLSDLNETDRNCVISQLMSHVESLLNCPVLLLTEKEKEIRFRNVEFISCVLERFRKDEMLLSELNAIRKLQIDYGMITQLTFFRSNSWKLAELRHFLNQRFAGNGIPAKIAELLKFSNTLMMEENAMYEVALRCALENRNPVAALEYAKFAMQDAKKPSEQLLSLVVQSCGYGLWIMSELAENSDFEPIFVVFGSLSDLMSCLIEATSHNSFLNTHVFHIALFVNLFEAVVSQCMSENLVEESEYASEKPCLIYGFGRRAGVYHYRMDGTLFKKSDVIQQLSTVARSVVFDALIDTDFIDINKNSLPECYEKMRMAWTNFYSYLILNNQILIAICARLSFALLSCYVVPSQVSLAYSELHGTIELFLERALMHNYADFELCIALIFSAPVADIKKVLLKTRSWCATRKSHHIMFNLIRLARFCAIILNNHSTDKQLNHYYALTLWTKKLGRLNANFPQNVSIDVAVQEFVRCLIPAEILVEFCKDFSLEITEALVLYATKMALRASVEEDQILAAEMRFTVYAALQEIGITENLFMQLYACLMMLCPYNYEAIEVMISGMEKYLDEDNSDQVEILRRASITIGFLKINERVNPPTDHEIRWYHERQKFLVKQQCGSHDSTVKVSDGEDLNTLEEDGSDLLYKKTNSLFGQFPNRACHRLPFHPFMFENEKDLQNTLLPMIHAELTLYNVDNWQMFVRALPEIEISKSDLLSSAILLAVQTCITEDVDMDESDIERIRQLLRKATNRLRTLKGLTDGFRHLPLSRTKLRFLSLGINVIEEWVTDSKRGSAEVHICEVEDIDFLNHFRQNLEEAYRNYNIEFVLKKYGLLRAETLDLLPTPQNLIEHIYANEIDWNSFKEISDKVPCTVELADIFALDLDTIQDRVIQQWLEWNAGKAAVFDPNETNSSDASLTSVVMKESDEELYKLPYSDPTVSRTVQLSRLRDYKKATCTLANICRQGSYESKIRSVCCLLRLLQPEQFPEVMKSDLRNVCSMLEIMLYSRMVDEYEIDLNIETFHSAEKAVLLKSLVNNNRQIPQLTLFLASIVIDYQLLEPPMIDLLLTKLYLERKFHMLIELLKYCATNNTILSHIKNIEQKWFYAAQWLFSAAKESANKKQCFDRSLLFCLSCPVEYGHSANSLLHSLQRDNFPIANRLLVLASSTVAEEAEEDSENCFESSARSSLDFSLKWK</sequence>
<dbReference type="Pfam" id="PF24506">
    <property type="entry name" value="KNTC1_N"/>
    <property type="match status" value="1"/>
</dbReference>
<dbReference type="GO" id="GO:0000070">
    <property type="term" value="P:mitotic sister chromatid segregation"/>
    <property type="evidence" value="ECO:0007669"/>
    <property type="project" value="TreeGrafter"/>
</dbReference>
<dbReference type="InterPro" id="IPR055402">
    <property type="entry name" value="KNTC1_N"/>
</dbReference>
<dbReference type="GO" id="GO:0005828">
    <property type="term" value="C:kinetochore microtubule"/>
    <property type="evidence" value="ECO:0007669"/>
    <property type="project" value="TreeGrafter"/>
</dbReference>
<dbReference type="Proteomes" id="UP000276991">
    <property type="component" value="Unassembled WGS sequence"/>
</dbReference>
<evidence type="ECO:0000259" key="1">
    <source>
        <dbReference type="Pfam" id="PF10493"/>
    </source>
</evidence>
<dbReference type="InterPro" id="IPR055405">
    <property type="entry name" value="ARM_KNTC1_3rd"/>
</dbReference>
<dbReference type="InterPro" id="IPR055403">
    <property type="entry name" value="ARM_KNTC1_1st"/>
</dbReference>
<proteinExistence type="predicted"/>
<dbReference type="InterPro" id="IPR036322">
    <property type="entry name" value="WD40_repeat_dom_sf"/>
</dbReference>
<evidence type="ECO:0000259" key="4">
    <source>
        <dbReference type="Pfam" id="PF24520"/>
    </source>
</evidence>
<accession>A0A498S8Y3</accession>
<evidence type="ECO:0000313" key="5">
    <source>
        <dbReference type="EMBL" id="VBB25650.1"/>
    </source>
</evidence>
<name>A0A498S8Y3_ACAVI</name>
<dbReference type="GO" id="GO:1903394">
    <property type="term" value="P:protein localization to kinetochore involved in kinetochore assembly"/>
    <property type="evidence" value="ECO:0007669"/>
    <property type="project" value="TreeGrafter"/>
</dbReference>
<dbReference type="OrthoDB" id="5868545at2759"/>
<dbReference type="PANTHER" id="PTHR15688:SF1">
    <property type="entry name" value="KINETOCHORE-ASSOCIATED PROTEIN 1"/>
    <property type="match status" value="1"/>
</dbReference>
<dbReference type="GO" id="GO:0031267">
    <property type="term" value="F:small GTPase binding"/>
    <property type="evidence" value="ECO:0007669"/>
    <property type="project" value="TreeGrafter"/>
</dbReference>
<dbReference type="GO" id="GO:0005737">
    <property type="term" value="C:cytoplasm"/>
    <property type="evidence" value="ECO:0007669"/>
    <property type="project" value="TreeGrafter"/>
</dbReference>
<dbReference type="Pfam" id="PF10493">
    <property type="entry name" value="Rod_C"/>
    <property type="match status" value="1"/>
</dbReference>
<organism evidence="5 6">
    <name type="scientific">Acanthocheilonema viteae</name>
    <name type="common">Filarial nematode worm</name>
    <name type="synonym">Dipetalonema viteae</name>
    <dbReference type="NCBI Taxonomy" id="6277"/>
    <lineage>
        <taxon>Eukaryota</taxon>
        <taxon>Metazoa</taxon>
        <taxon>Ecdysozoa</taxon>
        <taxon>Nematoda</taxon>
        <taxon>Chromadorea</taxon>
        <taxon>Rhabditida</taxon>
        <taxon>Spirurina</taxon>
        <taxon>Spiruromorpha</taxon>
        <taxon>Filarioidea</taxon>
        <taxon>Onchocercidae</taxon>
        <taxon>Acanthocheilonema</taxon>
    </lineage>
</organism>
<evidence type="ECO:0000259" key="3">
    <source>
        <dbReference type="Pfam" id="PF24515"/>
    </source>
</evidence>
<dbReference type="InterPro" id="IPR019527">
    <property type="entry name" value="RZZ-complex_KNTC1/ROD_C"/>
</dbReference>
<evidence type="ECO:0000313" key="6">
    <source>
        <dbReference type="Proteomes" id="UP000276991"/>
    </source>
</evidence>
<feature type="domain" description="KNTC1 first ARM-repeats" evidence="4">
    <location>
        <begin position="456"/>
        <end position="703"/>
    </location>
</feature>
<protein>
    <submittedName>
        <fullName evidence="5">Uncharacterized protein</fullName>
    </submittedName>
</protein>
<feature type="domain" description="RZZ complex subunit KNTC1/ROD C-terminal" evidence="1">
    <location>
        <begin position="1655"/>
        <end position="2132"/>
    </location>
</feature>
<feature type="domain" description="KNTC1 N-terminal" evidence="2">
    <location>
        <begin position="319"/>
        <end position="424"/>
    </location>
</feature>
<dbReference type="InterPro" id="IPR052802">
    <property type="entry name" value="KNTC1"/>
</dbReference>
<dbReference type="EMBL" id="UPTC01000029">
    <property type="protein sequence ID" value="VBB25650.1"/>
    <property type="molecule type" value="Genomic_DNA"/>
</dbReference>
<feature type="domain" description="KNTC1 third ARM-repeats" evidence="3">
    <location>
        <begin position="1367"/>
        <end position="1557"/>
    </location>
</feature>
<dbReference type="SUPFAM" id="SSF50978">
    <property type="entry name" value="WD40 repeat-like"/>
    <property type="match status" value="1"/>
</dbReference>
<evidence type="ECO:0000259" key="2">
    <source>
        <dbReference type="Pfam" id="PF24506"/>
    </source>
</evidence>
<dbReference type="STRING" id="6277.A0A498S8Y3"/>
<dbReference type="Pfam" id="PF24515">
    <property type="entry name" value="ARM_KNTC1_3rd"/>
    <property type="match status" value="1"/>
</dbReference>
<dbReference type="GO" id="GO:1990423">
    <property type="term" value="C:RZZ complex"/>
    <property type="evidence" value="ECO:0007669"/>
    <property type="project" value="TreeGrafter"/>
</dbReference>
<reference evidence="5 6" key="1">
    <citation type="submission" date="2018-08" db="EMBL/GenBank/DDBJ databases">
        <authorList>
            <person name="Laetsch R D."/>
            <person name="Stevens L."/>
            <person name="Kumar S."/>
            <person name="Blaxter L. M."/>
        </authorList>
    </citation>
    <scope>NUCLEOTIDE SEQUENCE [LARGE SCALE GENOMIC DNA]</scope>
</reference>
<gene>
    <name evidence="5" type="ORF">NAV_LOCUS480</name>
</gene>
<dbReference type="GO" id="GO:0007094">
    <property type="term" value="P:mitotic spindle assembly checkpoint signaling"/>
    <property type="evidence" value="ECO:0007669"/>
    <property type="project" value="TreeGrafter"/>
</dbReference>
<dbReference type="Pfam" id="PF24520">
    <property type="entry name" value="ARM_KNTC1_1st"/>
    <property type="match status" value="1"/>
</dbReference>